<accession>A0ABQ4MDK2</accession>
<proteinExistence type="predicted"/>
<gene>
    <name evidence="2" type="ORF">J42TS3_31160</name>
</gene>
<name>A0ABQ4MDK2_9BACL</name>
<evidence type="ECO:0008006" key="4">
    <source>
        <dbReference type="Google" id="ProtNLM"/>
    </source>
</evidence>
<protein>
    <recommendedName>
        <fullName evidence="4">KOW domain-containing protein</fullName>
    </recommendedName>
</protein>
<reference evidence="2 3" key="1">
    <citation type="submission" date="2021-03" db="EMBL/GenBank/DDBJ databases">
        <title>Antimicrobial resistance genes in bacteria isolated from Japanese honey, and their potential for conferring macrolide and lincosamide resistance in the American foulbrood pathogen Paenibacillus larvae.</title>
        <authorList>
            <person name="Okamoto M."/>
            <person name="Kumagai M."/>
            <person name="Kanamori H."/>
            <person name="Takamatsu D."/>
        </authorList>
    </citation>
    <scope>NUCLEOTIDE SEQUENCE [LARGE SCALE GENOMIC DNA]</scope>
    <source>
        <strain evidence="2 3">J42TS3</strain>
    </source>
</reference>
<dbReference type="Proteomes" id="UP000679992">
    <property type="component" value="Unassembled WGS sequence"/>
</dbReference>
<keyword evidence="3" id="KW-1185">Reference proteome</keyword>
<evidence type="ECO:0000313" key="2">
    <source>
        <dbReference type="EMBL" id="GIP54081.1"/>
    </source>
</evidence>
<organism evidence="2 3">
    <name type="scientific">Paenibacillus vini</name>
    <dbReference type="NCBI Taxonomy" id="1476024"/>
    <lineage>
        <taxon>Bacteria</taxon>
        <taxon>Bacillati</taxon>
        <taxon>Bacillota</taxon>
        <taxon>Bacilli</taxon>
        <taxon>Bacillales</taxon>
        <taxon>Paenibacillaceae</taxon>
        <taxon>Paenibacillus</taxon>
    </lineage>
</organism>
<keyword evidence="1" id="KW-0472">Membrane</keyword>
<evidence type="ECO:0000313" key="3">
    <source>
        <dbReference type="Proteomes" id="UP000679992"/>
    </source>
</evidence>
<comment type="caution">
    <text evidence="2">The sequence shown here is derived from an EMBL/GenBank/DDBJ whole genome shotgun (WGS) entry which is preliminary data.</text>
</comment>
<keyword evidence="1" id="KW-0812">Transmembrane</keyword>
<evidence type="ECO:0000256" key="1">
    <source>
        <dbReference type="SAM" id="Phobius"/>
    </source>
</evidence>
<feature type="transmembrane region" description="Helical" evidence="1">
    <location>
        <begin position="58"/>
        <end position="78"/>
    </location>
</feature>
<dbReference type="EMBL" id="BOSL01000009">
    <property type="protein sequence ID" value="GIP54081.1"/>
    <property type="molecule type" value="Genomic_DNA"/>
</dbReference>
<keyword evidence="1" id="KW-1133">Transmembrane helix</keyword>
<sequence length="89" mass="10280">MTMKARGNLARKYLGKKVRIKTKTGAIFYGKIVKVGNGKVYLKTDAVHSKDSKAHATFAPFILPLVLFDLLAIVLLETRPRRRRRKRRW</sequence>